<evidence type="ECO:0000313" key="2">
    <source>
        <dbReference type="Proteomes" id="UP000812440"/>
    </source>
</evidence>
<keyword evidence="2" id="KW-1185">Reference proteome</keyword>
<accession>A0A8T2JK72</accession>
<dbReference type="EMBL" id="JAACNH010000005">
    <property type="protein sequence ID" value="KAG8442886.1"/>
    <property type="molecule type" value="Genomic_DNA"/>
</dbReference>
<evidence type="ECO:0000313" key="1">
    <source>
        <dbReference type="EMBL" id="KAG8442886.1"/>
    </source>
</evidence>
<protein>
    <submittedName>
        <fullName evidence="1">Uncharacterized protein</fullName>
    </submittedName>
</protein>
<proteinExistence type="predicted"/>
<organism evidence="1 2">
    <name type="scientific">Hymenochirus boettgeri</name>
    <name type="common">Congo dwarf clawed frog</name>
    <dbReference type="NCBI Taxonomy" id="247094"/>
    <lineage>
        <taxon>Eukaryota</taxon>
        <taxon>Metazoa</taxon>
        <taxon>Chordata</taxon>
        <taxon>Craniata</taxon>
        <taxon>Vertebrata</taxon>
        <taxon>Euteleostomi</taxon>
        <taxon>Amphibia</taxon>
        <taxon>Batrachia</taxon>
        <taxon>Anura</taxon>
        <taxon>Pipoidea</taxon>
        <taxon>Pipidae</taxon>
        <taxon>Pipinae</taxon>
        <taxon>Hymenochirus</taxon>
    </lineage>
</organism>
<gene>
    <name evidence="1" type="ORF">GDO86_011626</name>
</gene>
<sequence>MESSAEPLTVGGFPGIEVKKEEPDCDDWLNLMGSSAVLFTDWGTEPEILQVKKEEVEPDPMITLAVPLTSGGNVAALGNHDYIVYFISLPIFIM</sequence>
<name>A0A8T2JK72_9PIPI</name>
<dbReference type="AlphaFoldDB" id="A0A8T2JK72"/>
<reference evidence="1" key="1">
    <citation type="thesis" date="2020" institute="ProQuest LLC" country="789 East Eisenhower Parkway, Ann Arbor, MI, USA">
        <title>Comparative Genomics and Chromosome Evolution.</title>
        <authorList>
            <person name="Mudd A.B."/>
        </authorList>
    </citation>
    <scope>NUCLEOTIDE SEQUENCE</scope>
    <source>
        <strain evidence="1">Female2</strain>
        <tissue evidence="1">Blood</tissue>
    </source>
</reference>
<dbReference type="Proteomes" id="UP000812440">
    <property type="component" value="Chromosome 6"/>
</dbReference>
<comment type="caution">
    <text evidence="1">The sequence shown here is derived from an EMBL/GenBank/DDBJ whole genome shotgun (WGS) entry which is preliminary data.</text>
</comment>